<dbReference type="PRINTS" id="PR00105">
    <property type="entry name" value="C5METTRFRASE"/>
</dbReference>
<dbReference type="EMBL" id="CAMXCT010001637">
    <property type="protein sequence ID" value="CAI3991835.1"/>
    <property type="molecule type" value="Genomic_DNA"/>
</dbReference>
<dbReference type="AlphaFoldDB" id="A0A9P1FYY9"/>
<dbReference type="InterPro" id="IPR029063">
    <property type="entry name" value="SAM-dependent_MTases_sf"/>
</dbReference>
<comment type="catalytic activity">
    <reaction evidence="6">
        <text>a 2'-deoxycytidine in DNA + S-adenosyl-L-methionine = a 5-methyl-2'-deoxycytidine in DNA + S-adenosyl-L-homocysteine + H(+)</text>
        <dbReference type="Rhea" id="RHEA:13681"/>
        <dbReference type="Rhea" id="RHEA-COMP:11369"/>
        <dbReference type="Rhea" id="RHEA-COMP:11370"/>
        <dbReference type="ChEBI" id="CHEBI:15378"/>
        <dbReference type="ChEBI" id="CHEBI:57856"/>
        <dbReference type="ChEBI" id="CHEBI:59789"/>
        <dbReference type="ChEBI" id="CHEBI:85452"/>
        <dbReference type="ChEBI" id="CHEBI:85454"/>
        <dbReference type="EC" id="2.1.1.37"/>
    </reaction>
</comment>
<dbReference type="PROSITE" id="PS00094">
    <property type="entry name" value="C5_MTASE_1"/>
    <property type="match status" value="1"/>
</dbReference>
<keyword evidence="3 4" id="KW-0949">S-adenosyl-L-methionine</keyword>
<dbReference type="OrthoDB" id="414478at2759"/>
<evidence type="ECO:0000313" key="9">
    <source>
        <dbReference type="EMBL" id="CAL4779147.1"/>
    </source>
</evidence>
<dbReference type="InterPro" id="IPR018117">
    <property type="entry name" value="C5_DNA_meth_AS"/>
</dbReference>
<feature type="active site" evidence="4">
    <location>
        <position position="49"/>
    </location>
</feature>
<dbReference type="EMBL" id="CAMXCT010002212">
    <property type="protein sequence ID" value="CAI3996446.1"/>
    <property type="molecule type" value="Genomic_DNA"/>
</dbReference>
<comment type="caution">
    <text evidence="7">The sequence shown here is derived from an EMBL/GenBank/DDBJ whole genome shotgun (WGS) entry which is preliminary data.</text>
</comment>
<keyword evidence="10" id="KW-1185">Reference proteome</keyword>
<dbReference type="Gene3D" id="3.40.50.150">
    <property type="entry name" value="Vaccinia Virus protein VP39"/>
    <property type="match status" value="1"/>
</dbReference>
<proteinExistence type="inferred from homology"/>
<dbReference type="GO" id="GO:0003886">
    <property type="term" value="F:DNA (cytosine-5-)-methyltransferase activity"/>
    <property type="evidence" value="ECO:0007669"/>
    <property type="project" value="UniProtKB-EC"/>
</dbReference>
<keyword evidence="1 4" id="KW-0489">Methyltransferase</keyword>
<dbReference type="Proteomes" id="UP001152797">
    <property type="component" value="Unassembled WGS sequence"/>
</dbReference>
<comment type="similarity">
    <text evidence="4 5">Belongs to the class I-like SAM-binding methyltransferase superfamily. C5-methyltransferase family.</text>
</comment>
<dbReference type="InterPro" id="IPR001525">
    <property type="entry name" value="C5_MeTfrase"/>
</dbReference>
<keyword evidence="2 4" id="KW-0808">Transferase</keyword>
<dbReference type="GO" id="GO:0032259">
    <property type="term" value="P:methylation"/>
    <property type="evidence" value="ECO:0007669"/>
    <property type="project" value="UniProtKB-KW"/>
</dbReference>
<dbReference type="PANTHER" id="PTHR46098">
    <property type="entry name" value="TRNA (CYTOSINE(38)-C(5))-METHYLTRANSFERASE"/>
    <property type="match status" value="1"/>
</dbReference>
<dbReference type="PANTHER" id="PTHR46098:SF1">
    <property type="entry name" value="TRNA (CYTOSINE(38)-C(5))-METHYLTRANSFERASE"/>
    <property type="match status" value="1"/>
</dbReference>
<evidence type="ECO:0000256" key="3">
    <source>
        <dbReference type="ARBA" id="ARBA00022691"/>
    </source>
</evidence>
<dbReference type="EMBL" id="CAMXCT020002212">
    <property type="protein sequence ID" value="CAL1149821.1"/>
    <property type="molecule type" value="Genomic_DNA"/>
</dbReference>
<dbReference type="NCBIfam" id="TIGR00675">
    <property type="entry name" value="dcm"/>
    <property type="match status" value="1"/>
</dbReference>
<dbReference type="InterPro" id="IPR050750">
    <property type="entry name" value="C5-MTase"/>
</dbReference>
<gene>
    <name evidence="7" type="ORF">C1SCF055_LOCUS18708</name>
    <name evidence="8" type="ORF">C1SCF055_LOCUS22924</name>
</gene>
<dbReference type="EMBL" id="CAMXCT030001637">
    <property type="protein sequence ID" value="CAL4779147.1"/>
    <property type="molecule type" value="Genomic_DNA"/>
</dbReference>
<dbReference type="EC" id="2.1.1.37" evidence="6"/>
<dbReference type="EMBL" id="CAMXCT030002212">
    <property type="protein sequence ID" value="CAL4783758.1"/>
    <property type="molecule type" value="Genomic_DNA"/>
</dbReference>
<dbReference type="Pfam" id="PF00145">
    <property type="entry name" value="DNA_methylase"/>
    <property type="match status" value="1"/>
</dbReference>
<accession>A0A9P1FYY9</accession>
<evidence type="ECO:0000256" key="6">
    <source>
        <dbReference type="RuleBase" id="RU000417"/>
    </source>
</evidence>
<evidence type="ECO:0000313" key="8">
    <source>
        <dbReference type="EMBL" id="CAI3996446.1"/>
    </source>
</evidence>
<sequence>MSEVDDSKISMSKAMHARYGCSPQVHGDITLRNPKDMDQVDLFVSGAPCPAYSTAGLKKGIKDLRGCVILHSLKYIVLRRPAVACLENVKGMTHKSHKQVLDKIIEVLKSCNYKVTAAILNTADHGIPQNRERLYLVAVHRSKLDKTRGNFKFPGPVTMPKLKRFLVHKCQQASELSERERGMVKALRQKIGIARPEKLEDEVVMDIGATMQFANVMNGVSPCLTKTRSASGGYYLYTSQRFMNVYEIGGLQGWPKSWVDQLLEVQPKSKVGAGFGDAMSLNILMRILPRACHAAGLVPPCADVWESIPERGLGLLPGSLYERENPMDPRLQPIWV</sequence>
<reference evidence="9 10" key="2">
    <citation type="submission" date="2024-05" db="EMBL/GenBank/DDBJ databases">
        <authorList>
            <person name="Chen Y."/>
            <person name="Shah S."/>
            <person name="Dougan E. K."/>
            <person name="Thang M."/>
            <person name="Chan C."/>
        </authorList>
    </citation>
    <scope>NUCLEOTIDE SEQUENCE [LARGE SCALE GENOMIC DNA]</scope>
</reference>
<dbReference type="SUPFAM" id="SSF53335">
    <property type="entry name" value="S-adenosyl-L-methionine-dependent methyltransferases"/>
    <property type="match status" value="1"/>
</dbReference>
<evidence type="ECO:0000313" key="7">
    <source>
        <dbReference type="EMBL" id="CAI3991835.1"/>
    </source>
</evidence>
<evidence type="ECO:0000256" key="1">
    <source>
        <dbReference type="ARBA" id="ARBA00022603"/>
    </source>
</evidence>
<name>A0A9P1FYY9_9DINO</name>
<evidence type="ECO:0000256" key="4">
    <source>
        <dbReference type="PROSITE-ProRule" id="PRU01016"/>
    </source>
</evidence>
<dbReference type="PROSITE" id="PS51679">
    <property type="entry name" value="SAM_MT_C5"/>
    <property type="match status" value="1"/>
</dbReference>
<evidence type="ECO:0000256" key="5">
    <source>
        <dbReference type="RuleBase" id="RU000416"/>
    </source>
</evidence>
<organism evidence="7">
    <name type="scientific">Cladocopium goreaui</name>
    <dbReference type="NCBI Taxonomy" id="2562237"/>
    <lineage>
        <taxon>Eukaryota</taxon>
        <taxon>Sar</taxon>
        <taxon>Alveolata</taxon>
        <taxon>Dinophyceae</taxon>
        <taxon>Suessiales</taxon>
        <taxon>Symbiodiniaceae</taxon>
        <taxon>Cladocopium</taxon>
    </lineage>
</organism>
<evidence type="ECO:0000313" key="10">
    <source>
        <dbReference type="Proteomes" id="UP001152797"/>
    </source>
</evidence>
<protein>
    <recommendedName>
        <fullName evidence="6">Cytosine-specific methyltransferase</fullName>
        <ecNumber evidence="6">2.1.1.37</ecNumber>
    </recommendedName>
</protein>
<reference evidence="7" key="1">
    <citation type="submission" date="2022-10" db="EMBL/GenBank/DDBJ databases">
        <authorList>
            <person name="Chen Y."/>
            <person name="Dougan E. K."/>
            <person name="Chan C."/>
            <person name="Rhodes N."/>
            <person name="Thang M."/>
        </authorList>
    </citation>
    <scope>NUCLEOTIDE SEQUENCE</scope>
</reference>
<dbReference type="EMBL" id="CAMXCT020001637">
    <property type="protein sequence ID" value="CAL1145210.1"/>
    <property type="molecule type" value="Genomic_DNA"/>
</dbReference>
<evidence type="ECO:0000256" key="2">
    <source>
        <dbReference type="ARBA" id="ARBA00022679"/>
    </source>
</evidence>